<comment type="caution">
    <text evidence="2">The sequence shown here is derived from an EMBL/GenBank/DDBJ whole genome shotgun (WGS) entry which is preliminary data.</text>
</comment>
<dbReference type="PANTHER" id="PTHR36966:SF1">
    <property type="entry name" value="REP-ASSOCIATED TYROSINE TRANSPOSASE"/>
    <property type="match status" value="1"/>
</dbReference>
<sequence length="113" mass="13366">MRYRRARTKGGTYFFTVVTYKRNKILCQRNNVSLLRESFRHVMAKHLFTIDAFVLLPDHLHCLWTLPDGDHRLATAPKDWEYSSFHRYVRDGMYDLEWGAGGDITLDETIGRE</sequence>
<dbReference type="SMART" id="SM01321">
    <property type="entry name" value="Y1_Tnp"/>
    <property type="match status" value="1"/>
</dbReference>
<reference evidence="2 3" key="1">
    <citation type="submission" date="2020-08" db="EMBL/GenBank/DDBJ databases">
        <title>Bridging the membrane lipid divide: bacteria of the FCB group superphylum have the potential to synthesize archaeal ether lipids.</title>
        <authorList>
            <person name="Villanueva L."/>
            <person name="Von Meijenfeldt F.A.B."/>
            <person name="Westbye A.B."/>
            <person name="Yadav S."/>
            <person name="Hopmans E.C."/>
            <person name="Dutilh B.E."/>
            <person name="Sinninghe Damste J.S."/>
        </authorList>
    </citation>
    <scope>NUCLEOTIDE SEQUENCE [LARGE SCALE GENOMIC DNA]</scope>
    <source>
        <strain evidence="2">NIOZ-UU82</strain>
    </source>
</reference>
<dbReference type="SUPFAM" id="SSF143422">
    <property type="entry name" value="Transposase IS200-like"/>
    <property type="match status" value="1"/>
</dbReference>
<dbReference type="Proteomes" id="UP000603545">
    <property type="component" value="Unassembled WGS sequence"/>
</dbReference>
<dbReference type="EMBL" id="JACNLL010000023">
    <property type="protein sequence ID" value="MBC8198734.1"/>
    <property type="molecule type" value="Genomic_DNA"/>
</dbReference>
<dbReference type="InterPro" id="IPR002686">
    <property type="entry name" value="Transposase_17"/>
</dbReference>
<evidence type="ECO:0000313" key="2">
    <source>
        <dbReference type="EMBL" id="MBC8198734.1"/>
    </source>
</evidence>
<dbReference type="GO" id="GO:0006313">
    <property type="term" value="P:DNA transposition"/>
    <property type="evidence" value="ECO:0007669"/>
    <property type="project" value="InterPro"/>
</dbReference>
<feature type="domain" description="Transposase IS200-like" evidence="1">
    <location>
        <begin position="8"/>
        <end position="112"/>
    </location>
</feature>
<evidence type="ECO:0000313" key="3">
    <source>
        <dbReference type="Proteomes" id="UP000603545"/>
    </source>
</evidence>
<evidence type="ECO:0000259" key="1">
    <source>
        <dbReference type="SMART" id="SM01321"/>
    </source>
</evidence>
<dbReference type="GO" id="GO:0043565">
    <property type="term" value="F:sequence-specific DNA binding"/>
    <property type="evidence" value="ECO:0007669"/>
    <property type="project" value="TreeGrafter"/>
</dbReference>
<protein>
    <submittedName>
        <fullName evidence="2">Transposase</fullName>
    </submittedName>
</protein>
<organism evidence="2 3">
    <name type="scientific">Candidatus Desulfaltia bathyphila</name>
    <dbReference type="NCBI Taxonomy" id="2841697"/>
    <lineage>
        <taxon>Bacteria</taxon>
        <taxon>Pseudomonadati</taxon>
        <taxon>Thermodesulfobacteriota</taxon>
        <taxon>Desulfobacteria</taxon>
        <taxon>Desulfobacterales</taxon>
        <taxon>Desulfobacterales incertae sedis</taxon>
        <taxon>Candidatus Desulfaltia</taxon>
    </lineage>
</organism>
<dbReference type="GO" id="GO:0004803">
    <property type="term" value="F:transposase activity"/>
    <property type="evidence" value="ECO:0007669"/>
    <property type="project" value="InterPro"/>
</dbReference>
<proteinExistence type="predicted"/>
<dbReference type="AlphaFoldDB" id="A0A8J6T6I9"/>
<gene>
    <name evidence="2" type="ORF">H8E80_01625</name>
</gene>
<accession>A0A8J6T6I9</accession>
<dbReference type="PANTHER" id="PTHR36966">
    <property type="entry name" value="REP-ASSOCIATED TYROSINE TRANSPOSASE"/>
    <property type="match status" value="1"/>
</dbReference>
<name>A0A8J6T6I9_9BACT</name>
<dbReference type="Gene3D" id="3.30.70.1290">
    <property type="entry name" value="Transposase IS200-like"/>
    <property type="match status" value="1"/>
</dbReference>
<dbReference type="InterPro" id="IPR052715">
    <property type="entry name" value="RAYT_transposase"/>
</dbReference>
<dbReference type="NCBIfam" id="NF047646">
    <property type="entry name" value="REP_Tyr_transpos"/>
    <property type="match status" value="1"/>
</dbReference>
<dbReference type="InterPro" id="IPR036515">
    <property type="entry name" value="Transposase_17_sf"/>
</dbReference>